<protein>
    <recommendedName>
        <fullName evidence="4">DUF308 domain-containing protein</fullName>
    </recommendedName>
</protein>
<dbReference type="EMBL" id="NGJS01000002">
    <property type="protein sequence ID" value="RSU00133.1"/>
    <property type="molecule type" value="Genomic_DNA"/>
</dbReference>
<sequence>MRKQFYRILMGFDRLNWTLYLLNIGMLLFSILTFMNFDKTLKDLTVAIGMLAIFKGFLSFIFFYTIQSILNVHEIKYLYSIHAFLSIILGISIIYNIFSNSLLGMFLIILWLIIDAIVQLIIVFITAHFDRKKNYAEKILSCLSLLLAIMIGIPFITSFIPIAILVGMYVLSSNMILLLTYTIPTIKHRKTLLK</sequence>
<feature type="transmembrane region" description="Helical" evidence="1">
    <location>
        <begin position="77"/>
        <end position="98"/>
    </location>
</feature>
<keyword evidence="1" id="KW-1133">Transmembrane helix</keyword>
<keyword evidence="1" id="KW-0472">Membrane</keyword>
<feature type="transmembrane region" description="Helical" evidence="1">
    <location>
        <begin position="162"/>
        <end position="184"/>
    </location>
</feature>
<organism evidence="2 3">
    <name type="scientific">Vagococcus vulneris</name>
    <dbReference type="NCBI Taxonomy" id="1977869"/>
    <lineage>
        <taxon>Bacteria</taxon>
        <taxon>Bacillati</taxon>
        <taxon>Bacillota</taxon>
        <taxon>Bacilli</taxon>
        <taxon>Lactobacillales</taxon>
        <taxon>Enterococcaceae</taxon>
        <taxon>Vagococcus</taxon>
    </lineage>
</organism>
<feature type="transmembrane region" description="Helical" evidence="1">
    <location>
        <begin position="104"/>
        <end position="127"/>
    </location>
</feature>
<feature type="transmembrane region" description="Helical" evidence="1">
    <location>
        <begin position="20"/>
        <end position="38"/>
    </location>
</feature>
<feature type="transmembrane region" description="Helical" evidence="1">
    <location>
        <begin position="44"/>
        <end position="65"/>
    </location>
</feature>
<evidence type="ECO:0000313" key="3">
    <source>
        <dbReference type="Proteomes" id="UP000287857"/>
    </source>
</evidence>
<dbReference type="RefSeq" id="WP_125983085.1">
    <property type="nucleotide sequence ID" value="NZ_NGJS01000002.1"/>
</dbReference>
<evidence type="ECO:0008006" key="4">
    <source>
        <dbReference type="Google" id="ProtNLM"/>
    </source>
</evidence>
<gene>
    <name evidence="2" type="ORF">CBF37_02205</name>
</gene>
<dbReference type="OrthoDB" id="10008626at2"/>
<proteinExistence type="predicted"/>
<comment type="caution">
    <text evidence="2">The sequence shown here is derived from an EMBL/GenBank/DDBJ whole genome shotgun (WGS) entry which is preliminary data.</text>
</comment>
<accession>A0A430A176</accession>
<evidence type="ECO:0000256" key="1">
    <source>
        <dbReference type="SAM" id="Phobius"/>
    </source>
</evidence>
<reference evidence="2 3" key="1">
    <citation type="submission" date="2017-05" db="EMBL/GenBank/DDBJ databases">
        <title>Vagococcus spp. assemblies.</title>
        <authorList>
            <person name="Gulvik C.A."/>
        </authorList>
    </citation>
    <scope>NUCLEOTIDE SEQUENCE [LARGE SCALE GENOMIC DNA]</scope>
    <source>
        <strain evidence="2 3">SS1995</strain>
    </source>
</reference>
<feature type="transmembrane region" description="Helical" evidence="1">
    <location>
        <begin position="139"/>
        <end position="156"/>
    </location>
</feature>
<evidence type="ECO:0000313" key="2">
    <source>
        <dbReference type="EMBL" id="RSU00133.1"/>
    </source>
</evidence>
<name>A0A430A176_9ENTE</name>
<keyword evidence="1" id="KW-0812">Transmembrane</keyword>
<dbReference type="AlphaFoldDB" id="A0A430A176"/>
<dbReference type="Proteomes" id="UP000287857">
    <property type="component" value="Unassembled WGS sequence"/>
</dbReference>
<keyword evidence="3" id="KW-1185">Reference proteome</keyword>